<gene>
    <name evidence="6" type="ORF">BHK69_14435</name>
</gene>
<protein>
    <recommendedName>
        <fullName evidence="5">HTH gntR-type domain-containing protein</fullName>
    </recommendedName>
</protein>
<sequence>MPLEVVESPRLYRQIADQLRGLIERREFGVGSRLPPERELAEKLGVSRPSVREALIALEVEGIVRIKMGSGIYVLDQPASSHRKAAQPEGEGPFELLKARELIESGICREAAKVIAPGDIAALDAILLRMGAGGLSSDELIRLDRAFHLTIAGTLGNGVLVRCVGELFDQRINPYFARLARYFEDEQSWRETWAEHGLVRDALAAGDGAAAGRAMRRHIQNSQARFSRSFGDGQSSENQAFENQVSEKQVSENQTSSGRASVSARPPRQK</sequence>
<dbReference type="InterPro" id="IPR036388">
    <property type="entry name" value="WH-like_DNA-bd_sf"/>
</dbReference>
<dbReference type="OrthoDB" id="9812645at2"/>
<dbReference type="Proteomes" id="UP000094969">
    <property type="component" value="Chromosome"/>
</dbReference>
<name>A0A1D7U2A0_9HYPH</name>
<accession>A0A1D7U2A0</accession>
<dbReference type="KEGG" id="bvv:BHK69_14435"/>
<dbReference type="InterPro" id="IPR000524">
    <property type="entry name" value="Tscrpt_reg_HTH_GntR"/>
</dbReference>
<reference evidence="6 7" key="1">
    <citation type="journal article" date="2015" name="Antonie Van Leeuwenhoek">
        <title>Bosea vaviloviae sp. nov., a new species of slow-growing rhizobia isolated from nodules of the relict species Vavilovia formosa (Stev.) Fed.</title>
        <authorList>
            <person name="Safronova V.I."/>
            <person name="Kuznetsova I.G."/>
            <person name="Sazanova A.L."/>
            <person name="Kimeklis A.K."/>
            <person name="Belimov A.A."/>
            <person name="Andronov E.E."/>
            <person name="Pinaev A.G."/>
            <person name="Chizhevskaya E.P."/>
            <person name="Pukhaev A.R."/>
            <person name="Popov K.P."/>
            <person name="Willems A."/>
            <person name="Tikhonovich I.A."/>
        </authorList>
    </citation>
    <scope>NUCLEOTIDE SEQUENCE [LARGE SCALE GENOMIC DNA]</scope>
    <source>
        <strain evidence="6 7">Vaf18</strain>
    </source>
</reference>
<evidence type="ECO:0000313" key="6">
    <source>
        <dbReference type="EMBL" id="AOO81493.1"/>
    </source>
</evidence>
<dbReference type="InterPro" id="IPR036390">
    <property type="entry name" value="WH_DNA-bd_sf"/>
</dbReference>
<dbReference type="EMBL" id="CP017147">
    <property type="protein sequence ID" value="AOO81493.1"/>
    <property type="molecule type" value="Genomic_DNA"/>
</dbReference>
<feature type="region of interest" description="Disordered" evidence="4">
    <location>
        <begin position="224"/>
        <end position="270"/>
    </location>
</feature>
<evidence type="ECO:0000256" key="3">
    <source>
        <dbReference type="ARBA" id="ARBA00023163"/>
    </source>
</evidence>
<keyword evidence="1" id="KW-0805">Transcription regulation</keyword>
<evidence type="ECO:0000256" key="4">
    <source>
        <dbReference type="SAM" id="MobiDB-lite"/>
    </source>
</evidence>
<dbReference type="PRINTS" id="PR00035">
    <property type="entry name" value="HTHGNTR"/>
</dbReference>
<feature type="compositionally biased region" description="Polar residues" evidence="4">
    <location>
        <begin position="224"/>
        <end position="260"/>
    </location>
</feature>
<dbReference type="GO" id="GO:0003677">
    <property type="term" value="F:DNA binding"/>
    <property type="evidence" value="ECO:0007669"/>
    <property type="project" value="UniProtKB-KW"/>
</dbReference>
<dbReference type="STRING" id="1526658.BHK69_14435"/>
<dbReference type="SUPFAM" id="SSF48008">
    <property type="entry name" value="GntR ligand-binding domain-like"/>
    <property type="match status" value="1"/>
</dbReference>
<dbReference type="SMART" id="SM00345">
    <property type="entry name" value="HTH_GNTR"/>
    <property type="match status" value="1"/>
</dbReference>
<keyword evidence="2" id="KW-0238">DNA-binding</keyword>
<dbReference type="Gene3D" id="1.20.120.530">
    <property type="entry name" value="GntR ligand-binding domain-like"/>
    <property type="match status" value="1"/>
</dbReference>
<dbReference type="PANTHER" id="PTHR43537:SF5">
    <property type="entry name" value="UXU OPERON TRANSCRIPTIONAL REGULATOR"/>
    <property type="match status" value="1"/>
</dbReference>
<keyword evidence="3" id="KW-0804">Transcription</keyword>
<evidence type="ECO:0000256" key="1">
    <source>
        <dbReference type="ARBA" id="ARBA00023015"/>
    </source>
</evidence>
<dbReference type="Pfam" id="PF07729">
    <property type="entry name" value="FCD"/>
    <property type="match status" value="1"/>
</dbReference>
<dbReference type="InterPro" id="IPR011711">
    <property type="entry name" value="GntR_C"/>
</dbReference>
<evidence type="ECO:0000256" key="2">
    <source>
        <dbReference type="ARBA" id="ARBA00023125"/>
    </source>
</evidence>
<organism evidence="6 7">
    <name type="scientific">Bosea vaviloviae</name>
    <dbReference type="NCBI Taxonomy" id="1526658"/>
    <lineage>
        <taxon>Bacteria</taxon>
        <taxon>Pseudomonadati</taxon>
        <taxon>Pseudomonadota</taxon>
        <taxon>Alphaproteobacteria</taxon>
        <taxon>Hyphomicrobiales</taxon>
        <taxon>Boseaceae</taxon>
        <taxon>Bosea</taxon>
    </lineage>
</organism>
<dbReference type="PANTHER" id="PTHR43537">
    <property type="entry name" value="TRANSCRIPTIONAL REGULATOR, GNTR FAMILY"/>
    <property type="match status" value="1"/>
</dbReference>
<evidence type="ECO:0000259" key="5">
    <source>
        <dbReference type="PROSITE" id="PS50949"/>
    </source>
</evidence>
<dbReference type="InterPro" id="IPR008920">
    <property type="entry name" value="TF_FadR/GntR_C"/>
</dbReference>
<dbReference type="CDD" id="cd07377">
    <property type="entry name" value="WHTH_GntR"/>
    <property type="match status" value="1"/>
</dbReference>
<proteinExistence type="predicted"/>
<dbReference type="GO" id="GO:0003700">
    <property type="term" value="F:DNA-binding transcription factor activity"/>
    <property type="evidence" value="ECO:0007669"/>
    <property type="project" value="InterPro"/>
</dbReference>
<keyword evidence="7" id="KW-1185">Reference proteome</keyword>
<dbReference type="PROSITE" id="PS50949">
    <property type="entry name" value="HTH_GNTR"/>
    <property type="match status" value="1"/>
</dbReference>
<dbReference type="SUPFAM" id="SSF46785">
    <property type="entry name" value="Winged helix' DNA-binding domain"/>
    <property type="match status" value="1"/>
</dbReference>
<feature type="domain" description="HTH gntR-type" evidence="5">
    <location>
        <begin position="9"/>
        <end position="77"/>
    </location>
</feature>
<dbReference type="SMART" id="SM00895">
    <property type="entry name" value="FCD"/>
    <property type="match status" value="1"/>
</dbReference>
<dbReference type="Gene3D" id="1.10.10.10">
    <property type="entry name" value="Winged helix-like DNA-binding domain superfamily/Winged helix DNA-binding domain"/>
    <property type="match status" value="1"/>
</dbReference>
<dbReference type="Pfam" id="PF00392">
    <property type="entry name" value="GntR"/>
    <property type="match status" value="1"/>
</dbReference>
<dbReference type="AlphaFoldDB" id="A0A1D7U2A0"/>
<evidence type="ECO:0000313" key="7">
    <source>
        <dbReference type="Proteomes" id="UP000094969"/>
    </source>
</evidence>